<dbReference type="FunFam" id="3.40.630.10:FF:000018">
    <property type="entry name" value="Aminoacyl-histidine dipeptidase PepD"/>
    <property type="match status" value="1"/>
</dbReference>
<evidence type="ECO:0000256" key="8">
    <source>
        <dbReference type="ARBA" id="ARBA00023285"/>
    </source>
</evidence>
<sequence length="466" mass="51850">MEKLQEQRVFYYFSKLMEIPRPSGHEKEVSDFLIETGKNLNLETYQDENLNVVLKRKASKGYENAPKVIIQGHMDMVASKTEDSKHDFLKDPIIPVIDGEYLTAKDTTLGADNGIAVAMGLALLEDKNYEGPQLELLVTTEEETSMAGAINLADDVLEGDYLLNLDSEEEGILTVGSAGGLTFFVEEKIELEEEKEGYEIKVSGLLGGHSGMDINDNRGNAIKVVSFILGSLKSDLSLGEFNSGSLDNVIPSSASFKIYGSNIDELEKAKEKALDEFKNLKGDLKIEINEASGKSYSKDLSDKIINMIEKTPSGINTMMDDNTTVESSDNLAFVKEEDGLIKSEISLRSSDNDVLDKLKNKVKTILENLGINFKIDSLYPGWEYKEDSKLRPLAQKLYKKLEGKEFETIVIHAGLECGALYEKYPNLDIISIGPNIKGAHSPKENVEIESVQRVYEYVKELLKEIK</sequence>
<dbReference type="NCBIfam" id="TIGR01893">
    <property type="entry name" value="aa-his-dipept"/>
    <property type="match status" value="1"/>
</dbReference>
<comment type="caution">
    <text evidence="20">The sequence shown here is derived from an EMBL/GenBank/DDBJ whole genome shotgun (WGS) entry which is preliminary data.</text>
</comment>
<dbReference type="InterPro" id="IPR002933">
    <property type="entry name" value="Peptidase_M20"/>
</dbReference>
<comment type="cofactor">
    <cofactor evidence="2">
        <name>Zn(2+)</name>
        <dbReference type="ChEBI" id="CHEBI:29105"/>
    </cofactor>
</comment>
<dbReference type="Pfam" id="PF07687">
    <property type="entry name" value="M20_dimer"/>
    <property type="match status" value="1"/>
</dbReference>
<reference evidence="20 21" key="2">
    <citation type="submission" date="2008-10" db="EMBL/GenBank/DDBJ databases">
        <title>Draft genome sequence of Anaerococcus hydrogenalis (DSM 7454).</title>
        <authorList>
            <person name="Sudarsanam P."/>
            <person name="Ley R."/>
            <person name="Guruge J."/>
            <person name="Turnbaugh P.J."/>
            <person name="Mahowald M."/>
            <person name="Liep D."/>
            <person name="Gordon J."/>
        </authorList>
    </citation>
    <scope>NUCLEOTIDE SEQUENCE [LARGE SCALE GENOMIC DNA]</scope>
    <source>
        <strain evidence="20 21">DSM 7454</strain>
    </source>
</reference>
<dbReference type="GO" id="GO:0005829">
    <property type="term" value="C:cytosol"/>
    <property type="evidence" value="ECO:0007669"/>
    <property type="project" value="TreeGrafter"/>
</dbReference>
<organism evidence="20 21">
    <name type="scientific">Anaerococcus hydrogenalis DSM 7454</name>
    <dbReference type="NCBI Taxonomy" id="561177"/>
    <lineage>
        <taxon>Bacteria</taxon>
        <taxon>Bacillati</taxon>
        <taxon>Bacillota</taxon>
        <taxon>Tissierellia</taxon>
        <taxon>Tissierellales</taxon>
        <taxon>Peptoniphilaceae</taxon>
        <taxon>Anaerococcus</taxon>
    </lineage>
</organism>
<evidence type="ECO:0000256" key="11">
    <source>
        <dbReference type="ARBA" id="ARBA00044252"/>
    </source>
</evidence>
<evidence type="ECO:0000256" key="13">
    <source>
        <dbReference type="ARBA" id="ARBA00071271"/>
    </source>
</evidence>
<evidence type="ECO:0000313" key="20">
    <source>
        <dbReference type="EMBL" id="EEB36512.1"/>
    </source>
</evidence>
<evidence type="ECO:0000256" key="18">
    <source>
        <dbReference type="SAM" id="Coils"/>
    </source>
</evidence>
<keyword evidence="6" id="KW-0862">Zinc</keyword>
<keyword evidence="7" id="KW-0482">Metalloprotease</keyword>
<dbReference type="GO" id="GO:0006508">
    <property type="term" value="P:proteolysis"/>
    <property type="evidence" value="ECO:0007669"/>
    <property type="project" value="UniProtKB-KW"/>
</dbReference>
<keyword evidence="5" id="KW-0378">Hydrolase</keyword>
<accession>B6W8B3</accession>
<dbReference type="GO" id="GO:0070573">
    <property type="term" value="F:metallodipeptidase activity"/>
    <property type="evidence" value="ECO:0007669"/>
    <property type="project" value="TreeGrafter"/>
</dbReference>
<dbReference type="PANTHER" id="PTHR43501">
    <property type="entry name" value="CYTOSOL NON-SPECIFIC DIPEPTIDASE"/>
    <property type="match status" value="1"/>
</dbReference>
<dbReference type="PRINTS" id="PR00934">
    <property type="entry name" value="XHISDIPTASE"/>
</dbReference>
<dbReference type="EC" id="3.4.13.18" evidence="10"/>
<evidence type="ECO:0000256" key="3">
    <source>
        <dbReference type="ARBA" id="ARBA00022670"/>
    </source>
</evidence>
<keyword evidence="4" id="KW-0479">Metal-binding</keyword>
<feature type="domain" description="Peptidase M20 dimerisation" evidence="19">
    <location>
        <begin position="202"/>
        <end position="260"/>
    </location>
</feature>
<evidence type="ECO:0000256" key="1">
    <source>
        <dbReference type="ARBA" id="ARBA00001941"/>
    </source>
</evidence>
<dbReference type="Pfam" id="PF01546">
    <property type="entry name" value="Peptidase_M20"/>
    <property type="match status" value="1"/>
</dbReference>
<evidence type="ECO:0000256" key="2">
    <source>
        <dbReference type="ARBA" id="ARBA00001947"/>
    </source>
</evidence>
<dbReference type="FunFam" id="3.40.630.10:FF:000015">
    <property type="entry name" value="Aminoacyl-histidine dipeptidase PepD"/>
    <property type="match status" value="1"/>
</dbReference>
<dbReference type="InterPro" id="IPR001160">
    <property type="entry name" value="Peptidase_M20C"/>
</dbReference>
<evidence type="ECO:0000256" key="6">
    <source>
        <dbReference type="ARBA" id="ARBA00022833"/>
    </source>
</evidence>
<dbReference type="STRING" id="561177.ANHYDRO_00813"/>
<feature type="coiled-coil region" evidence="18">
    <location>
        <begin position="256"/>
        <end position="294"/>
    </location>
</feature>
<keyword evidence="18" id="KW-0175">Coiled coil</keyword>
<evidence type="ECO:0000313" key="21">
    <source>
        <dbReference type="Proteomes" id="UP000005451"/>
    </source>
</evidence>
<evidence type="ECO:0000256" key="15">
    <source>
        <dbReference type="ARBA" id="ARBA00076004"/>
    </source>
</evidence>
<evidence type="ECO:0000256" key="4">
    <source>
        <dbReference type="ARBA" id="ARBA00022723"/>
    </source>
</evidence>
<evidence type="ECO:0000259" key="19">
    <source>
        <dbReference type="Pfam" id="PF07687"/>
    </source>
</evidence>
<proteinExistence type="inferred from homology"/>
<dbReference type="SUPFAM" id="SSF53187">
    <property type="entry name" value="Zn-dependent exopeptidases"/>
    <property type="match status" value="1"/>
</dbReference>
<evidence type="ECO:0000256" key="14">
    <source>
        <dbReference type="ARBA" id="ARBA00075285"/>
    </source>
</evidence>
<gene>
    <name evidence="20" type="primary">pepD</name>
    <name evidence="20" type="ORF">ANHYDRO_00813</name>
</gene>
<evidence type="ECO:0000256" key="17">
    <source>
        <dbReference type="ARBA" id="ARBA00078074"/>
    </source>
</evidence>
<dbReference type="InterPro" id="IPR011650">
    <property type="entry name" value="Peptidase_M20_dimer"/>
</dbReference>
<dbReference type="PANTHER" id="PTHR43501:SF1">
    <property type="entry name" value="CYTOSOL NON-SPECIFIC DIPEPTIDASE"/>
    <property type="match status" value="1"/>
</dbReference>
<dbReference type="Gene3D" id="3.40.630.10">
    <property type="entry name" value="Zn peptidases"/>
    <property type="match status" value="2"/>
</dbReference>
<reference evidence="20 21" key="1">
    <citation type="submission" date="2008-09" db="EMBL/GenBank/DDBJ databases">
        <authorList>
            <person name="Fulton L."/>
            <person name="Clifton S."/>
            <person name="Fulton B."/>
            <person name="Xu J."/>
            <person name="Minx P."/>
            <person name="Pepin K.H."/>
            <person name="Johnson M."/>
            <person name="Thiruvilangam P."/>
            <person name="Bhonagiri V."/>
            <person name="Nash W.E."/>
            <person name="Mardis E.R."/>
            <person name="Wilson R.K."/>
        </authorList>
    </citation>
    <scope>NUCLEOTIDE SEQUENCE [LARGE SCALE GENOMIC DNA]</scope>
    <source>
        <strain evidence="20 21">DSM 7454</strain>
    </source>
</reference>
<dbReference type="GO" id="GO:0046872">
    <property type="term" value="F:metal ion binding"/>
    <property type="evidence" value="ECO:0007669"/>
    <property type="project" value="UniProtKB-KW"/>
</dbReference>
<evidence type="ECO:0000256" key="9">
    <source>
        <dbReference type="ARBA" id="ARBA00036421"/>
    </source>
</evidence>
<keyword evidence="8" id="KW-0170">Cobalt</keyword>
<keyword evidence="3" id="KW-0645">Protease</keyword>
<comment type="catalytic activity">
    <reaction evidence="9">
        <text>Hydrolysis of dipeptides, preferentially hydrophobic dipeptides including prolyl amino acids.</text>
        <dbReference type="EC" id="3.4.13.18"/>
    </reaction>
</comment>
<dbReference type="RefSeq" id="WP_004813552.1">
    <property type="nucleotide sequence ID" value="NZ_ABXA01000019.1"/>
</dbReference>
<dbReference type="EMBL" id="ABXA01000019">
    <property type="protein sequence ID" value="EEB36512.1"/>
    <property type="molecule type" value="Genomic_DNA"/>
</dbReference>
<comment type="similarity">
    <text evidence="12">Belongs to the peptidase M20C family.</text>
</comment>
<protein>
    <recommendedName>
        <fullName evidence="13">Cytosol non-specific dipeptidase</fullName>
        <ecNumber evidence="10">3.4.13.18</ecNumber>
    </recommendedName>
    <alternativeName>
        <fullName evidence="16">Aminoacyl-histidine dipeptidase</fullName>
    </alternativeName>
    <alternativeName>
        <fullName evidence="15">Beta-alanyl-histidine dipeptidase</fullName>
    </alternativeName>
    <alternativeName>
        <fullName evidence="14">Carnosinase</fullName>
    </alternativeName>
    <alternativeName>
        <fullName evidence="11">Peptidase D</fullName>
    </alternativeName>
    <alternativeName>
        <fullName evidence="17">Xaa-His dipeptidase</fullName>
    </alternativeName>
</protein>
<dbReference type="SUPFAM" id="SSF55031">
    <property type="entry name" value="Bacterial exopeptidase dimerisation domain"/>
    <property type="match status" value="1"/>
</dbReference>
<evidence type="ECO:0000256" key="16">
    <source>
        <dbReference type="ARBA" id="ARBA00077688"/>
    </source>
</evidence>
<evidence type="ECO:0000256" key="10">
    <source>
        <dbReference type="ARBA" id="ARBA00038976"/>
    </source>
</evidence>
<evidence type="ECO:0000256" key="12">
    <source>
        <dbReference type="ARBA" id="ARBA00061423"/>
    </source>
</evidence>
<name>B6W8B3_9FIRM</name>
<evidence type="ECO:0000256" key="5">
    <source>
        <dbReference type="ARBA" id="ARBA00022801"/>
    </source>
</evidence>
<dbReference type="PIRSF" id="PIRSF016599">
    <property type="entry name" value="Xaa-His_dipept"/>
    <property type="match status" value="1"/>
</dbReference>
<comment type="cofactor">
    <cofactor evidence="1">
        <name>Co(2+)</name>
        <dbReference type="ChEBI" id="CHEBI:48828"/>
    </cofactor>
</comment>
<dbReference type="InterPro" id="IPR036264">
    <property type="entry name" value="Bact_exopeptidase_dim_dom"/>
</dbReference>
<evidence type="ECO:0000256" key="7">
    <source>
        <dbReference type="ARBA" id="ARBA00023049"/>
    </source>
</evidence>
<dbReference type="AlphaFoldDB" id="B6W8B3"/>
<dbReference type="eggNOG" id="COG2195">
    <property type="taxonomic scope" value="Bacteria"/>
</dbReference>
<dbReference type="Proteomes" id="UP000005451">
    <property type="component" value="Unassembled WGS sequence"/>
</dbReference>